<organism evidence="1 3">
    <name type="scientific">Devosia limi DSM 17137</name>
    <dbReference type="NCBI Taxonomy" id="1121477"/>
    <lineage>
        <taxon>Bacteria</taxon>
        <taxon>Pseudomonadati</taxon>
        <taxon>Pseudomonadota</taxon>
        <taxon>Alphaproteobacteria</taxon>
        <taxon>Hyphomicrobiales</taxon>
        <taxon>Devosiaceae</taxon>
        <taxon>Devosia</taxon>
    </lineage>
</organism>
<dbReference type="OrthoDB" id="9789133at2"/>
<dbReference type="Proteomes" id="UP000184533">
    <property type="component" value="Unassembled WGS sequence"/>
</dbReference>
<reference evidence="1 3" key="1">
    <citation type="submission" date="2015-03" db="EMBL/GenBank/DDBJ databases">
        <authorList>
            <person name="Hassan Y.I."/>
            <person name="Lepp D."/>
            <person name="Zhou T."/>
        </authorList>
    </citation>
    <scope>NUCLEOTIDE SEQUENCE [LARGE SCALE GENOMIC DNA]</scope>
    <source>
        <strain evidence="1 3">DSM 17137</strain>
    </source>
</reference>
<evidence type="ECO:0000313" key="3">
    <source>
        <dbReference type="Proteomes" id="UP000033608"/>
    </source>
</evidence>
<sequence>MKLTWFGGTTMRMHIGGAILVADAALAPVGIDAAELVSGADRVFGFAGGDAGLPAVDPTVWKPRRVPRPLEDDSQVDVIVWAVGPGAVLVDALGEPPLLLVAGELPRLGRWMGDAVVVLFGDGAAMSGLGEALLDVVPPRLIGLAGSEEDVDFAITALREHLDGTGLVSLEARLALEV</sequence>
<protein>
    <submittedName>
        <fullName evidence="1">Uncharacterized protein</fullName>
    </submittedName>
</protein>
<reference evidence="2 4" key="2">
    <citation type="submission" date="2016-11" db="EMBL/GenBank/DDBJ databases">
        <authorList>
            <person name="Jaros S."/>
            <person name="Januszkiewicz K."/>
            <person name="Wedrychowicz H."/>
        </authorList>
    </citation>
    <scope>NUCLEOTIDE SEQUENCE [LARGE SCALE GENOMIC DNA]</scope>
    <source>
        <strain evidence="2 4">DSM 17137</strain>
    </source>
</reference>
<dbReference type="EMBL" id="LAJF01000089">
    <property type="protein sequence ID" value="KKB83797.1"/>
    <property type="molecule type" value="Genomic_DNA"/>
</dbReference>
<keyword evidence="3" id="KW-1185">Reference proteome</keyword>
<dbReference type="AlphaFoldDB" id="A0A0F5LQ56"/>
<evidence type="ECO:0000313" key="2">
    <source>
        <dbReference type="EMBL" id="SHE69516.1"/>
    </source>
</evidence>
<dbReference type="Proteomes" id="UP000033608">
    <property type="component" value="Unassembled WGS sequence"/>
</dbReference>
<dbReference type="PATRIC" id="fig|1121477.3.peg.3981"/>
<dbReference type="EMBL" id="FQVC01000002">
    <property type="protein sequence ID" value="SHE69516.1"/>
    <property type="molecule type" value="Genomic_DNA"/>
</dbReference>
<accession>A0A0F5LQ56</accession>
<gene>
    <name evidence="2" type="ORF">SAMN02745223_00922</name>
    <name evidence="1" type="ORF">VW29_14090</name>
</gene>
<dbReference type="STRING" id="1121477.SAMN02745223_00922"/>
<evidence type="ECO:0000313" key="4">
    <source>
        <dbReference type="Proteomes" id="UP000184533"/>
    </source>
</evidence>
<dbReference type="RefSeq" id="WP_046135875.1">
    <property type="nucleotide sequence ID" value="NZ_FQVC01000002.1"/>
</dbReference>
<proteinExistence type="predicted"/>
<name>A0A0F5LQ56_9HYPH</name>
<evidence type="ECO:0000313" key="1">
    <source>
        <dbReference type="EMBL" id="KKB83797.1"/>
    </source>
</evidence>